<keyword evidence="1" id="KW-0489">Methyltransferase</keyword>
<reference evidence="2" key="1">
    <citation type="journal article" date="2013" name="BMC Genomics">
        <title>Genome and transcriptome sequencing of the halophilic fungus Wallemia ichthyophaga: haloadaptations present and absent.</title>
        <authorList>
            <person name="Zajc J."/>
            <person name="Liu Y."/>
            <person name="Dai W."/>
            <person name="Yang Z."/>
            <person name="Hu J."/>
            <person name="Gostincar C."/>
            <person name="Gunde-Cimerman N."/>
        </authorList>
    </citation>
    <scope>NUCLEOTIDE SEQUENCE [LARGE SCALE GENOMIC DNA]</scope>
    <source>
        <strain evidence="2">EXF-994 / CBS 113033</strain>
    </source>
</reference>
<dbReference type="GO" id="GO:0032259">
    <property type="term" value="P:methylation"/>
    <property type="evidence" value="ECO:0007669"/>
    <property type="project" value="UniProtKB-KW"/>
</dbReference>
<dbReference type="EMBL" id="KE007238">
    <property type="protein sequence ID" value="EOQ99913.1"/>
    <property type="molecule type" value="Genomic_DNA"/>
</dbReference>
<dbReference type="AlphaFoldDB" id="R9ACH3"/>
<dbReference type="PANTHER" id="PTHR14614:SF104">
    <property type="entry name" value="N-METHYLTRANSFERASE, PUTATIVE (AFU_ORTHOLOGUE AFUA_1G17750)-RELATED"/>
    <property type="match status" value="1"/>
</dbReference>
<dbReference type="OMA" id="SIYPHEW"/>
<proteinExistence type="predicted"/>
<dbReference type="Gene3D" id="3.40.50.150">
    <property type="entry name" value="Vaccinia Virus protein VP39"/>
    <property type="match status" value="1"/>
</dbReference>
<accession>R9ACH3</accession>
<dbReference type="OrthoDB" id="407325at2759"/>
<gene>
    <name evidence="1" type="ORF">J056_001455</name>
</gene>
<keyword evidence="2" id="KW-1185">Reference proteome</keyword>
<dbReference type="HOGENOM" id="CLU_1205591_0_0_1"/>
<protein>
    <submittedName>
        <fullName evidence="1">Putative nicotinamide N-methyltransferase</fullName>
    </submittedName>
</protein>
<dbReference type="GO" id="GO:0008757">
    <property type="term" value="F:S-adenosylmethionine-dependent methyltransferase activity"/>
    <property type="evidence" value="ECO:0007669"/>
    <property type="project" value="UniProtKB-ARBA"/>
</dbReference>
<sequence>MSNRADFHEESGVSEDLFSDSLESIFGHHQVCSFDGSICNPDARSPVKVNLEPNLPSKQSPWKTLDMRIPDQPTNGLFSQMQWDSGLYLCDMICDGRGPFHNLSNKRVLEFGAGTGLPSLLSALKGSPHVVCSDYDDHYLIDNLRRNVTANSVRNVDVVGHIWGQDVAPLIPDGRKFNLILCADTLWMSDQLENLLKSLTATIDKQDESSRVVIIAGFHTNRPRKRCFEW</sequence>
<organism evidence="1 2">
    <name type="scientific">Wallemia ichthyophaga (strain EXF-994 / CBS 113033)</name>
    <dbReference type="NCBI Taxonomy" id="1299270"/>
    <lineage>
        <taxon>Eukaryota</taxon>
        <taxon>Fungi</taxon>
        <taxon>Dikarya</taxon>
        <taxon>Basidiomycota</taxon>
        <taxon>Wallemiomycotina</taxon>
        <taxon>Wallemiomycetes</taxon>
        <taxon>Wallemiales</taxon>
        <taxon>Wallemiaceae</taxon>
        <taxon>Wallemia</taxon>
    </lineage>
</organism>
<dbReference type="GO" id="GO:0005737">
    <property type="term" value="C:cytoplasm"/>
    <property type="evidence" value="ECO:0007669"/>
    <property type="project" value="TreeGrafter"/>
</dbReference>
<keyword evidence="1" id="KW-0808">Transferase</keyword>
<evidence type="ECO:0000313" key="2">
    <source>
        <dbReference type="Proteomes" id="UP000014064"/>
    </source>
</evidence>
<dbReference type="CDD" id="cd02440">
    <property type="entry name" value="AdoMet_MTases"/>
    <property type="match status" value="1"/>
</dbReference>
<dbReference type="SUPFAM" id="SSF53335">
    <property type="entry name" value="S-adenosyl-L-methionine-dependent methyltransferases"/>
    <property type="match status" value="1"/>
</dbReference>
<name>R9ACH3_WALI9</name>
<dbReference type="Pfam" id="PF10294">
    <property type="entry name" value="Methyltransf_16"/>
    <property type="match status" value="1"/>
</dbReference>
<dbReference type="Proteomes" id="UP000014064">
    <property type="component" value="Unassembled WGS sequence"/>
</dbReference>
<dbReference type="InterPro" id="IPR019410">
    <property type="entry name" value="Methyltransf_16"/>
</dbReference>
<dbReference type="PANTHER" id="PTHR14614">
    <property type="entry name" value="HEPATOCELLULAR CARCINOMA-ASSOCIATED ANTIGEN"/>
    <property type="match status" value="1"/>
</dbReference>
<dbReference type="GeneID" id="20374407"/>
<dbReference type="eggNOG" id="KOG2920">
    <property type="taxonomic scope" value="Eukaryota"/>
</dbReference>
<evidence type="ECO:0000313" key="1">
    <source>
        <dbReference type="EMBL" id="EOQ99913.1"/>
    </source>
</evidence>
<dbReference type="RefSeq" id="XP_009269358.1">
    <property type="nucleotide sequence ID" value="XM_009271083.1"/>
</dbReference>
<dbReference type="InterPro" id="IPR029063">
    <property type="entry name" value="SAM-dependent_MTases_sf"/>
</dbReference>
<dbReference type="KEGG" id="wic:J056_001455"/>